<evidence type="ECO:0000313" key="5">
    <source>
        <dbReference type="Proteomes" id="UP000053904"/>
    </source>
</evidence>
<dbReference type="CDD" id="cd00320">
    <property type="entry name" value="cpn10"/>
    <property type="match status" value="1"/>
</dbReference>
<comment type="caution">
    <text evidence="4">The sequence shown here is derived from an EMBL/GenBank/DDBJ whole genome shotgun (WGS) entry which is preliminary data.</text>
</comment>
<dbReference type="Gene3D" id="2.30.33.40">
    <property type="entry name" value="GroES chaperonin"/>
    <property type="match status" value="1"/>
</dbReference>
<dbReference type="InterPro" id="IPR037124">
    <property type="entry name" value="Chaperonin_GroES_sf"/>
</dbReference>
<evidence type="ECO:0000256" key="2">
    <source>
        <dbReference type="ARBA" id="ARBA00023186"/>
    </source>
</evidence>
<dbReference type="Proteomes" id="UP000053904">
    <property type="component" value="Unassembled WGS sequence"/>
</dbReference>
<evidence type="ECO:0000256" key="3">
    <source>
        <dbReference type="RuleBase" id="RU000535"/>
    </source>
</evidence>
<dbReference type="EMBL" id="LGGO01000264">
    <property type="protein sequence ID" value="KUK75802.1"/>
    <property type="molecule type" value="Genomic_DNA"/>
</dbReference>
<keyword evidence="2 3" id="KW-0143">Chaperone</keyword>
<protein>
    <recommendedName>
        <fullName evidence="3">10 kDa chaperonin</fullName>
    </recommendedName>
</protein>
<dbReference type="AlphaFoldDB" id="A0A124FWS4"/>
<comment type="similarity">
    <text evidence="1 3">Belongs to the GroES chaperonin family.</text>
</comment>
<comment type="function">
    <text evidence="3">Together with the chaperonin GroEL, plays an essential role in assisting protein folding. The GroEL-GroES system forms a nano-cage that allows encapsulation of the non-native substrate proteins and provides a physical environment optimized to promote and accelerate protein folding. GroES binds to the apical surface of the GroEL ring, thereby capping the opening of the GroEL channel.</text>
</comment>
<dbReference type="InterPro" id="IPR020818">
    <property type="entry name" value="Chaperonin_GroES"/>
</dbReference>
<comment type="subunit">
    <text evidence="3">Heptamer of 7 subunits arranged in a ring.</text>
</comment>
<dbReference type="Pfam" id="PF00166">
    <property type="entry name" value="Cpn10"/>
    <property type="match status" value="1"/>
</dbReference>
<organism evidence="4 5">
    <name type="scientific">candidate division WS6 bacterium 34_10</name>
    <dbReference type="NCBI Taxonomy" id="1641389"/>
    <lineage>
        <taxon>Bacteria</taxon>
        <taxon>Candidatus Dojkabacteria</taxon>
    </lineage>
</organism>
<dbReference type="GO" id="GO:0044183">
    <property type="term" value="F:protein folding chaperone"/>
    <property type="evidence" value="ECO:0007669"/>
    <property type="project" value="InterPro"/>
</dbReference>
<dbReference type="InterPro" id="IPR011032">
    <property type="entry name" value="GroES-like_sf"/>
</dbReference>
<gene>
    <name evidence="4" type="ORF">XD93_1254</name>
</gene>
<dbReference type="GO" id="GO:0005524">
    <property type="term" value="F:ATP binding"/>
    <property type="evidence" value="ECO:0007669"/>
    <property type="project" value="InterPro"/>
</dbReference>
<dbReference type="InterPro" id="IPR018369">
    <property type="entry name" value="Chaprnonin_Cpn10_CS"/>
</dbReference>
<dbReference type="SUPFAM" id="SSF50129">
    <property type="entry name" value="GroES-like"/>
    <property type="match status" value="1"/>
</dbReference>
<evidence type="ECO:0000256" key="1">
    <source>
        <dbReference type="ARBA" id="ARBA00006975"/>
    </source>
</evidence>
<proteinExistence type="inferred from homology"/>
<reference evidence="5" key="1">
    <citation type="journal article" date="2015" name="MBio">
        <title>Genome-Resolved Metagenomic Analysis Reveals Roles for Candidate Phyla and Other Microbial Community Members in Biogeochemical Transformations in Oil Reservoirs.</title>
        <authorList>
            <person name="Hu P."/>
            <person name="Tom L."/>
            <person name="Singh A."/>
            <person name="Thomas B.C."/>
            <person name="Baker B.J."/>
            <person name="Piceno Y.M."/>
            <person name="Andersen G.L."/>
            <person name="Banfield J.F."/>
        </authorList>
    </citation>
    <scope>NUCLEOTIDE SEQUENCE [LARGE SCALE GENOMIC DNA]</scope>
</reference>
<sequence length="53" mass="5828">MADIKIQPLGNRILVRPQEEEETIAGGLVIPPSANDDKQYLIVDAEDILAIIK</sequence>
<dbReference type="PROSITE" id="PS00681">
    <property type="entry name" value="CHAPERONINS_CPN10"/>
    <property type="match status" value="1"/>
</dbReference>
<dbReference type="SMART" id="SM00883">
    <property type="entry name" value="Cpn10"/>
    <property type="match status" value="1"/>
</dbReference>
<accession>A0A124FWS4</accession>
<name>A0A124FWS4_9BACT</name>
<evidence type="ECO:0000313" key="4">
    <source>
        <dbReference type="EMBL" id="KUK75802.1"/>
    </source>
</evidence>